<dbReference type="NCBIfam" id="NF000612">
    <property type="entry name" value="PRK00019.1"/>
    <property type="match status" value="1"/>
</dbReference>
<dbReference type="Pfam" id="PF01197">
    <property type="entry name" value="Ribosomal_L31"/>
    <property type="match status" value="1"/>
</dbReference>
<accession>A0A318KHG9</accession>
<keyword evidence="2 7" id="KW-0699">rRNA-binding</keyword>
<comment type="similarity">
    <text evidence="1 7">Belongs to the bacterial ribosomal protein bL31 family. Type A subfamily.</text>
</comment>
<organism evidence="9 10">
    <name type="scientific">Dielma fastidiosa</name>
    <dbReference type="NCBI Taxonomy" id="1034346"/>
    <lineage>
        <taxon>Bacteria</taxon>
        <taxon>Bacillati</taxon>
        <taxon>Bacillota</taxon>
        <taxon>Erysipelotrichia</taxon>
        <taxon>Erysipelotrichales</taxon>
        <taxon>Erysipelotrichaceae</taxon>
        <taxon>Dielma</taxon>
    </lineage>
</organism>
<dbReference type="InterPro" id="IPR034704">
    <property type="entry name" value="Ribosomal_bL28/bL31-like_sf"/>
</dbReference>
<protein>
    <recommendedName>
        <fullName evidence="6 7">Large ribosomal subunit protein bL31</fullName>
    </recommendedName>
</protein>
<dbReference type="RefSeq" id="WP_022937315.1">
    <property type="nucleotide sequence ID" value="NZ_BAABZA010000001.1"/>
</dbReference>
<evidence type="ECO:0000256" key="3">
    <source>
        <dbReference type="ARBA" id="ARBA00022884"/>
    </source>
</evidence>
<dbReference type="EMBL" id="JALDAW010000023">
    <property type="protein sequence ID" value="MDY5169800.1"/>
    <property type="molecule type" value="Genomic_DNA"/>
</dbReference>
<dbReference type="STRING" id="1034346.GCA_000313565_01001"/>
<dbReference type="InterPro" id="IPR027491">
    <property type="entry name" value="Ribosomal_bL31_A"/>
</dbReference>
<comment type="function">
    <text evidence="7">Binds the 23S rRNA.</text>
</comment>
<dbReference type="InterPro" id="IPR042105">
    <property type="entry name" value="Ribosomal_bL31_sf"/>
</dbReference>
<sequence>MKQGIHPKYNRIIVKCSTCGNEFETGSTAKELRVDTCSNCHPFFTGRQRFAAAQGRIEKFNKKYGIKE</sequence>
<reference evidence="8" key="2">
    <citation type="submission" date="2022-03" db="EMBL/GenBank/DDBJ databases">
        <title>First case of bacteraemia caused by Dielma fastidiosa in a patient hospitalised with diverticulitis.</title>
        <authorList>
            <person name="Forman-Ankjaer B."/>
            <person name="Hvid-Jensen F."/>
            <person name="Kobel C.M."/>
            <person name="Greve T."/>
        </authorList>
    </citation>
    <scope>NUCLEOTIDE SEQUENCE</scope>
    <source>
        <strain evidence="8">AUH_DF_2021</strain>
    </source>
</reference>
<keyword evidence="5 7" id="KW-0687">Ribonucleoprotein</keyword>
<evidence type="ECO:0000256" key="6">
    <source>
        <dbReference type="ARBA" id="ARBA00035687"/>
    </source>
</evidence>
<dbReference type="SUPFAM" id="SSF143800">
    <property type="entry name" value="L28p-like"/>
    <property type="match status" value="1"/>
</dbReference>
<dbReference type="Proteomes" id="UP001276902">
    <property type="component" value="Unassembled WGS sequence"/>
</dbReference>
<name>A0A318KHG9_9FIRM</name>
<evidence type="ECO:0000256" key="5">
    <source>
        <dbReference type="ARBA" id="ARBA00023274"/>
    </source>
</evidence>
<dbReference type="GeneID" id="94440501"/>
<dbReference type="GO" id="GO:0006412">
    <property type="term" value="P:translation"/>
    <property type="evidence" value="ECO:0007669"/>
    <property type="project" value="UniProtKB-UniRule"/>
</dbReference>
<evidence type="ECO:0000256" key="2">
    <source>
        <dbReference type="ARBA" id="ARBA00022730"/>
    </source>
</evidence>
<keyword evidence="3 7" id="KW-0694">RNA-binding</keyword>
<evidence type="ECO:0000256" key="7">
    <source>
        <dbReference type="HAMAP-Rule" id="MF_00501"/>
    </source>
</evidence>
<evidence type="ECO:0000256" key="1">
    <source>
        <dbReference type="ARBA" id="ARBA00009296"/>
    </source>
</evidence>
<dbReference type="Proteomes" id="UP000247612">
    <property type="component" value="Unassembled WGS sequence"/>
</dbReference>
<dbReference type="GO" id="GO:0005840">
    <property type="term" value="C:ribosome"/>
    <property type="evidence" value="ECO:0007669"/>
    <property type="project" value="UniProtKB-KW"/>
</dbReference>
<reference evidence="9 10" key="1">
    <citation type="submission" date="2018-05" db="EMBL/GenBank/DDBJ databases">
        <title>Genomic Encyclopedia of Type Strains, Phase IV (KMG-IV): sequencing the most valuable type-strain genomes for metagenomic binning, comparative biology and taxonomic classification.</title>
        <authorList>
            <person name="Goeker M."/>
        </authorList>
    </citation>
    <scope>NUCLEOTIDE SEQUENCE [LARGE SCALE GENOMIC DNA]</scope>
    <source>
        <strain evidence="9 10">JC118</strain>
    </source>
</reference>
<dbReference type="PANTHER" id="PTHR33280">
    <property type="entry name" value="50S RIBOSOMAL PROTEIN L31, CHLOROPLASTIC"/>
    <property type="match status" value="1"/>
</dbReference>
<dbReference type="OrthoDB" id="9803251at2"/>
<evidence type="ECO:0000256" key="4">
    <source>
        <dbReference type="ARBA" id="ARBA00022980"/>
    </source>
</evidence>
<evidence type="ECO:0000313" key="10">
    <source>
        <dbReference type="Proteomes" id="UP000247612"/>
    </source>
</evidence>
<dbReference type="GO" id="GO:1990904">
    <property type="term" value="C:ribonucleoprotein complex"/>
    <property type="evidence" value="ECO:0007669"/>
    <property type="project" value="UniProtKB-KW"/>
</dbReference>
<dbReference type="EMBL" id="QJKH01000012">
    <property type="protein sequence ID" value="PXX77179.1"/>
    <property type="molecule type" value="Genomic_DNA"/>
</dbReference>
<gene>
    <name evidence="7 8" type="primary">rpmE</name>
    <name evidence="9" type="ORF">DES51_112119</name>
    <name evidence="8" type="ORF">MQE39_16910</name>
</gene>
<dbReference type="PANTHER" id="PTHR33280:SF1">
    <property type="entry name" value="LARGE RIBOSOMAL SUBUNIT PROTEIN BL31C"/>
    <property type="match status" value="1"/>
</dbReference>
<dbReference type="GO" id="GO:0019843">
    <property type="term" value="F:rRNA binding"/>
    <property type="evidence" value="ECO:0007669"/>
    <property type="project" value="UniProtKB-KW"/>
</dbReference>
<dbReference type="NCBIfam" id="TIGR00105">
    <property type="entry name" value="L31"/>
    <property type="match status" value="1"/>
</dbReference>
<evidence type="ECO:0000313" key="9">
    <source>
        <dbReference type="EMBL" id="PXX77179.1"/>
    </source>
</evidence>
<dbReference type="AlphaFoldDB" id="A0A318KHG9"/>
<proteinExistence type="inferred from homology"/>
<comment type="subunit">
    <text evidence="7">Part of the 50S ribosomal subunit.</text>
</comment>
<keyword evidence="10" id="KW-1185">Reference proteome</keyword>
<dbReference type="GO" id="GO:0003735">
    <property type="term" value="F:structural constituent of ribosome"/>
    <property type="evidence" value="ECO:0007669"/>
    <property type="project" value="InterPro"/>
</dbReference>
<keyword evidence="4 7" id="KW-0689">Ribosomal protein</keyword>
<evidence type="ECO:0000313" key="8">
    <source>
        <dbReference type="EMBL" id="MDY5169800.1"/>
    </source>
</evidence>
<dbReference type="PROSITE" id="PS01143">
    <property type="entry name" value="RIBOSOMAL_L31"/>
    <property type="match status" value="1"/>
</dbReference>
<dbReference type="InterPro" id="IPR002150">
    <property type="entry name" value="Ribosomal_bL31"/>
</dbReference>
<comment type="caution">
    <text evidence="9">The sequence shown here is derived from an EMBL/GenBank/DDBJ whole genome shotgun (WGS) entry which is preliminary data.</text>
</comment>
<dbReference type="HAMAP" id="MF_00501">
    <property type="entry name" value="Ribosomal_bL31_1"/>
    <property type="match status" value="1"/>
</dbReference>
<dbReference type="Gene3D" id="4.10.830.30">
    <property type="entry name" value="Ribosomal protein L31"/>
    <property type="match status" value="1"/>
</dbReference>
<dbReference type="PRINTS" id="PR01249">
    <property type="entry name" value="RIBOSOMALL31"/>
</dbReference>
<comment type="caution">
    <text evidence="7">Lacks conserved residue(s) required for the propagation of feature annotation.</text>
</comment>